<dbReference type="EMBL" id="JH000004">
    <property type="protein sequence ID" value="EGV94053.1"/>
    <property type="molecule type" value="Genomic_DNA"/>
</dbReference>
<proteinExistence type="predicted"/>
<organism evidence="1 2">
    <name type="scientific">Cricetulus griseus</name>
    <name type="common">Chinese hamster</name>
    <name type="synonym">Cricetulus barabensis griseus</name>
    <dbReference type="NCBI Taxonomy" id="10029"/>
    <lineage>
        <taxon>Eukaryota</taxon>
        <taxon>Metazoa</taxon>
        <taxon>Chordata</taxon>
        <taxon>Craniata</taxon>
        <taxon>Vertebrata</taxon>
        <taxon>Euteleostomi</taxon>
        <taxon>Mammalia</taxon>
        <taxon>Eutheria</taxon>
        <taxon>Euarchontoglires</taxon>
        <taxon>Glires</taxon>
        <taxon>Rodentia</taxon>
        <taxon>Myomorpha</taxon>
        <taxon>Muroidea</taxon>
        <taxon>Cricetidae</taxon>
        <taxon>Cricetinae</taxon>
        <taxon>Cricetulus</taxon>
    </lineage>
</organism>
<accession>G3GRQ9</accession>
<dbReference type="InParanoid" id="G3GRQ9"/>
<sequence length="86" mass="9131">MANNPTTTSGGLRLEPLLSVLPPTSLQQPQLPWVFPILGGAACFPGRCCLCLDAFILLGPLYNHRASLCVPTCGSTTTAGYSYVFE</sequence>
<dbReference type="AlphaFoldDB" id="G3GRQ9"/>
<protein>
    <submittedName>
        <fullName evidence="1">Uncharacterized protein</fullName>
    </submittedName>
</protein>
<evidence type="ECO:0000313" key="2">
    <source>
        <dbReference type="Proteomes" id="UP000001075"/>
    </source>
</evidence>
<gene>
    <name evidence="1" type="ORF">I79_000202</name>
</gene>
<name>G3GRQ9_CRIGR</name>
<evidence type="ECO:0000313" key="1">
    <source>
        <dbReference type="EMBL" id="EGV94053.1"/>
    </source>
</evidence>
<reference evidence="2" key="1">
    <citation type="journal article" date="2011" name="Nat. Biotechnol.">
        <title>The genomic sequence of the Chinese hamster ovary (CHO)-K1 cell line.</title>
        <authorList>
            <person name="Xu X."/>
            <person name="Nagarajan H."/>
            <person name="Lewis N.E."/>
            <person name="Pan S."/>
            <person name="Cai Z."/>
            <person name="Liu X."/>
            <person name="Chen W."/>
            <person name="Xie M."/>
            <person name="Wang W."/>
            <person name="Hammond S."/>
            <person name="Andersen M.R."/>
            <person name="Neff N."/>
            <person name="Passarelli B."/>
            <person name="Koh W."/>
            <person name="Fan H.C."/>
            <person name="Wang J."/>
            <person name="Gui Y."/>
            <person name="Lee K.H."/>
            <person name="Betenbaugh M.J."/>
            <person name="Quake S.R."/>
            <person name="Famili I."/>
            <person name="Palsson B.O."/>
            <person name="Wang J."/>
        </authorList>
    </citation>
    <scope>NUCLEOTIDE SEQUENCE [LARGE SCALE GENOMIC DNA]</scope>
    <source>
        <strain evidence="2">CHO K1 cell line</strain>
    </source>
</reference>
<dbReference type="Proteomes" id="UP000001075">
    <property type="component" value="Unassembled WGS sequence"/>
</dbReference>